<gene>
    <name evidence="1" type="ORF">SAMN02745728_02117</name>
</gene>
<organism evidence="1 2">
    <name type="scientific">Desulfovibrio litoralis DSM 11393</name>
    <dbReference type="NCBI Taxonomy" id="1121455"/>
    <lineage>
        <taxon>Bacteria</taxon>
        <taxon>Pseudomonadati</taxon>
        <taxon>Thermodesulfobacteriota</taxon>
        <taxon>Desulfovibrionia</taxon>
        <taxon>Desulfovibrionales</taxon>
        <taxon>Desulfovibrionaceae</taxon>
        <taxon>Desulfovibrio</taxon>
    </lineage>
</organism>
<sequence length="247" mass="27187">MNINSIELSFDSLFSNFSSAQQSQSAGFSKQRRFSKINDISTTAADYLSNKSIESKYNVKLNELSAEDLEAYKKQSAELKDALAKTINFVGKNFGEEVATVVTAMLYKNTSESLNEENLGQGLLEATTFIDKNLGTDSGDKFLAYLNQNINNAMNNFFENGKNEVFIAINTSSNNYTVPGLSKVGEEANKTTISNFDALIQSVKLSVDNLRANKFNSEQLHLIKKYDNTGTASLITPESGFLLETAV</sequence>
<proteinExistence type="predicted"/>
<name>A0A1M7TK15_9BACT</name>
<dbReference type="AlphaFoldDB" id="A0A1M7TK15"/>
<evidence type="ECO:0000313" key="1">
    <source>
        <dbReference type="EMBL" id="SHN70968.1"/>
    </source>
</evidence>
<protein>
    <submittedName>
        <fullName evidence="1">Uncharacterized protein</fullName>
    </submittedName>
</protein>
<dbReference type="RefSeq" id="WP_072697792.1">
    <property type="nucleotide sequence ID" value="NZ_FRDI01000014.1"/>
</dbReference>
<evidence type="ECO:0000313" key="2">
    <source>
        <dbReference type="Proteomes" id="UP000186469"/>
    </source>
</evidence>
<reference evidence="1 2" key="1">
    <citation type="submission" date="2016-12" db="EMBL/GenBank/DDBJ databases">
        <authorList>
            <person name="Song W.-J."/>
            <person name="Kurnit D.M."/>
        </authorList>
    </citation>
    <scope>NUCLEOTIDE SEQUENCE [LARGE SCALE GENOMIC DNA]</scope>
    <source>
        <strain evidence="1 2">DSM 11393</strain>
    </source>
</reference>
<accession>A0A1M7TK15</accession>
<dbReference type="EMBL" id="FRDI01000014">
    <property type="protein sequence ID" value="SHN70968.1"/>
    <property type="molecule type" value="Genomic_DNA"/>
</dbReference>
<keyword evidence="2" id="KW-1185">Reference proteome</keyword>
<dbReference type="Proteomes" id="UP000186469">
    <property type="component" value="Unassembled WGS sequence"/>
</dbReference>